<dbReference type="Pfam" id="PF00850">
    <property type="entry name" value="Hist_deacetyl"/>
    <property type="match status" value="1"/>
</dbReference>
<name>A0A9D3BIT1_NOTFU</name>
<feature type="binding site" evidence="14">
    <location>
        <position position="552"/>
    </location>
    <ligand>
        <name>Zn(2+)</name>
        <dbReference type="ChEBI" id="CHEBI:29105"/>
    </ligand>
</feature>
<dbReference type="PANTHER" id="PTHR10625:SF42">
    <property type="entry name" value="HISTONE DEACETYLASE 7"/>
    <property type="match status" value="1"/>
</dbReference>
<feature type="active site" evidence="13">
    <location>
        <position position="683"/>
    </location>
</feature>
<evidence type="ECO:0000256" key="17">
    <source>
        <dbReference type="SAM" id="MobiDB-lite"/>
    </source>
</evidence>
<keyword evidence="10 12" id="KW-0804">Transcription</keyword>
<keyword evidence="7 14" id="KW-0862">Zinc</keyword>
<dbReference type="GO" id="GO:0000118">
    <property type="term" value="C:histone deacetylase complex"/>
    <property type="evidence" value="ECO:0007669"/>
    <property type="project" value="TreeGrafter"/>
</dbReference>
<dbReference type="GO" id="GO:0141221">
    <property type="term" value="F:histone deacetylase activity, hydrolytic mechanism"/>
    <property type="evidence" value="ECO:0007669"/>
    <property type="project" value="UniProtKB-EC"/>
</dbReference>
<evidence type="ECO:0000256" key="6">
    <source>
        <dbReference type="ARBA" id="ARBA00022801"/>
    </source>
</evidence>
<dbReference type="AlphaFoldDB" id="A0A9D3BIT1"/>
<keyword evidence="4 12" id="KW-0678">Repressor</keyword>
<dbReference type="KEGG" id="nfu:107385537"/>
<feature type="domain" description="Histone deacetylase" evidence="18">
    <location>
        <begin position="558"/>
        <end position="872"/>
    </location>
</feature>
<evidence type="ECO:0000256" key="13">
    <source>
        <dbReference type="PIRSR" id="PIRSR037911-1"/>
    </source>
</evidence>
<dbReference type="Proteomes" id="UP000822369">
    <property type="component" value="Chromosome 14"/>
</dbReference>
<keyword evidence="9 12" id="KW-0805">Transcription regulation</keyword>
<feature type="coiled-coil region" evidence="16">
    <location>
        <begin position="79"/>
        <end position="106"/>
    </location>
</feature>
<reference evidence="19" key="1">
    <citation type="submission" date="2020-03" db="EMBL/GenBank/DDBJ databases">
        <title>Intra-Species Differences in Population Size shape Life History and Genome Evolution.</title>
        <authorList>
            <person name="Willemsen D."/>
            <person name="Cui R."/>
            <person name="Valenzano D.R."/>
        </authorList>
    </citation>
    <scope>NUCLEOTIDE SEQUENCE</scope>
    <source>
        <strain evidence="19">GRZ</strain>
        <tissue evidence="19">Whole</tissue>
    </source>
</reference>
<comment type="caution">
    <text evidence="19">The sequence shown here is derived from an EMBL/GenBank/DDBJ whole genome shotgun (WGS) entry which is preliminary data.</text>
</comment>
<feature type="compositionally biased region" description="Polar residues" evidence="17">
    <location>
        <begin position="439"/>
        <end position="454"/>
    </location>
</feature>
<keyword evidence="16" id="KW-0175">Coiled coil</keyword>
<dbReference type="EMBL" id="JAAVVJ010000014">
    <property type="protein sequence ID" value="KAF7208373.1"/>
    <property type="molecule type" value="Genomic_DNA"/>
</dbReference>
<dbReference type="PANTHER" id="PTHR10625">
    <property type="entry name" value="HISTONE DEACETYLASE HDAC1-RELATED"/>
    <property type="match status" value="1"/>
</dbReference>
<feature type="compositionally biased region" description="Low complexity" evidence="17">
    <location>
        <begin position="328"/>
        <end position="345"/>
    </location>
</feature>
<evidence type="ECO:0000313" key="20">
    <source>
        <dbReference type="Proteomes" id="UP000822369"/>
    </source>
</evidence>
<dbReference type="Gene3D" id="3.40.800.20">
    <property type="entry name" value="Histone deacetylase domain"/>
    <property type="match status" value="1"/>
</dbReference>
<keyword evidence="5 14" id="KW-0479">Metal-binding</keyword>
<comment type="catalytic activity">
    <reaction evidence="12">
        <text>N(6)-acetyl-L-lysyl-[histone] + H2O = L-lysyl-[histone] + acetate</text>
        <dbReference type="Rhea" id="RHEA:58196"/>
        <dbReference type="Rhea" id="RHEA-COMP:9845"/>
        <dbReference type="Rhea" id="RHEA-COMP:11338"/>
        <dbReference type="ChEBI" id="CHEBI:15377"/>
        <dbReference type="ChEBI" id="CHEBI:29969"/>
        <dbReference type="ChEBI" id="CHEBI:30089"/>
        <dbReference type="ChEBI" id="CHEBI:61930"/>
        <dbReference type="EC" id="3.5.1.98"/>
    </reaction>
</comment>
<evidence type="ECO:0000256" key="14">
    <source>
        <dbReference type="PIRSR" id="PIRSR037911-2"/>
    </source>
</evidence>
<evidence type="ECO:0000256" key="12">
    <source>
        <dbReference type="PIRNR" id="PIRNR037911"/>
    </source>
</evidence>
<evidence type="ECO:0000256" key="8">
    <source>
        <dbReference type="ARBA" id="ARBA00022853"/>
    </source>
</evidence>
<dbReference type="CDD" id="cd11681">
    <property type="entry name" value="HDAC_classIIa"/>
    <property type="match status" value="1"/>
</dbReference>
<feature type="region of interest" description="Disordered" evidence="17">
    <location>
        <begin position="400"/>
        <end position="421"/>
    </location>
</feature>
<evidence type="ECO:0000259" key="18">
    <source>
        <dbReference type="Pfam" id="PF00850"/>
    </source>
</evidence>
<feature type="binding site" evidence="14">
    <location>
        <position position="631"/>
    </location>
    <ligand>
        <name>Zn(2+)</name>
        <dbReference type="ChEBI" id="CHEBI:29105"/>
    </ligand>
</feature>
<dbReference type="OrthoDB" id="424012at2759"/>
<sequence length="954" mass="104771">MKLGKRRKGFLTSPPKVDVIDSCQILIPTPRSEPMDLSVTHRLVHQGPESAMLAPQPYFFGRLTNEHSFHSQQHLQYNTDQRQREMEEKREELQQLILKSKNEQSAIASPHVRQKLREHIIMKNQPPTPSSTPPGYRLPGPDISSKPQPTPCDQRKDLALRRTVSEPTLKWRIRKIIAARPNPLQRKSSAPPDVKHRTETLDSSPSSSTSASACSSPNDSLISDSSSLTLTSESKGLLLKNGNLSHFIRHNPTAMHNITAGLPAQADFRGAKPMTVSALPPVYLPLEGSAPSLSQRLQPVILMEPHAVLLPNKFVPVHGLSSIHQQHPHLSSPSRRESSASLPSHQPVERTHSAPLPYNHSVLRLHASHPLHTQHHLHHLYLKSGLDRSKLNSHLSKARLTQIPSEDMDLEETGSASGTGSLCGSELGSLCEDGHNRRQSNASTDSFYGTESNASSRESLLDTSHLLSQRQAILRPGLQTDTLGVPSLYWPHQSHQRVIRTRSLPTSISLPPTSYVPTIPSLSLSSSTAADKLCFTTGLAYDSQMLKHQCVCEDNSRHPEHAGRIQSIWSRLQERELTSQCELISSRKATHEELLLVHSENHVSMFGNKLDNRRLAGKAKNGRRLFVELPCGGVGVDTDTVWSDQHTAVASQIAAGCVTDLALKVAQRELKNGFAVVRPPGHHATHSSPLGFCYFNSVAIAAKQLQHKLNVSKILIVDWDVHHGNGTQDAFYDDPSVLYISLHRYDNGNFFPGSGDPVEVGAYEGRGFNVNVGWTGGLNPPMGDAEYLAAFRAVVMPIAHEFSPDVVLVSAGFDAVEGHPPSLGGYKVTAKCFGFLTRQLMSLAGGRVVLALEGGHDLKAICDASEACVSALLGMEVEPLSQSVLDQKPCENAVRSLQRVIQIQGEFWQSVRGSACTVDLSYLQAQRHRLRRDSDSEAISAIASLSMVSERRQT</sequence>
<evidence type="ECO:0000256" key="10">
    <source>
        <dbReference type="ARBA" id="ARBA00023163"/>
    </source>
</evidence>
<accession>A0A9D3BIT1</accession>
<proteinExistence type="inferred from homology"/>
<evidence type="ECO:0000256" key="9">
    <source>
        <dbReference type="ARBA" id="ARBA00023015"/>
    </source>
</evidence>
<dbReference type="OMA" id="LDQKPCK"/>
<dbReference type="PRINTS" id="PR01270">
    <property type="entry name" value="HDASUPER"/>
</dbReference>
<dbReference type="InterPro" id="IPR046949">
    <property type="entry name" value="HDAC4/5/7/9"/>
</dbReference>
<comment type="subcellular location">
    <subcellularLocation>
        <location evidence="1 12">Nucleus</location>
    </subcellularLocation>
</comment>
<evidence type="ECO:0000256" key="11">
    <source>
        <dbReference type="ARBA" id="ARBA00023242"/>
    </source>
</evidence>
<dbReference type="InterPro" id="IPR023801">
    <property type="entry name" value="His_deacetylse_dom"/>
</dbReference>
<evidence type="ECO:0000256" key="5">
    <source>
        <dbReference type="ARBA" id="ARBA00022723"/>
    </source>
</evidence>
<gene>
    <name evidence="19" type="ORF">G4P62_010312</name>
</gene>
<feature type="compositionally biased region" description="Basic and acidic residues" evidence="17">
    <location>
        <begin position="153"/>
        <end position="163"/>
    </location>
</feature>
<protein>
    <recommendedName>
        <fullName evidence="3 12">Histone deacetylase</fullName>
        <ecNumber evidence="3 12">3.5.1.98</ecNumber>
    </recommendedName>
</protein>
<keyword evidence="8 12" id="KW-0156">Chromatin regulator</keyword>
<evidence type="ECO:0000256" key="2">
    <source>
        <dbReference type="ARBA" id="ARBA00007738"/>
    </source>
</evidence>
<evidence type="ECO:0000256" key="16">
    <source>
        <dbReference type="SAM" id="Coils"/>
    </source>
</evidence>
<dbReference type="InterPro" id="IPR037138">
    <property type="entry name" value="His_deacetylse_dom_sf"/>
</dbReference>
<dbReference type="GO" id="GO:0040029">
    <property type="term" value="P:epigenetic regulation of gene expression"/>
    <property type="evidence" value="ECO:0007669"/>
    <property type="project" value="TreeGrafter"/>
</dbReference>
<dbReference type="InterPro" id="IPR023696">
    <property type="entry name" value="Ureohydrolase_dom_sf"/>
</dbReference>
<dbReference type="GO" id="GO:0000122">
    <property type="term" value="P:negative regulation of transcription by RNA polymerase II"/>
    <property type="evidence" value="ECO:0007669"/>
    <property type="project" value="InterPro"/>
</dbReference>
<keyword evidence="6 12" id="KW-0378">Hydrolase</keyword>
<dbReference type="PIRSF" id="PIRSF037911">
    <property type="entry name" value="HDAC_II_euk"/>
    <property type="match status" value="1"/>
</dbReference>
<keyword evidence="11" id="KW-0539">Nucleus</keyword>
<dbReference type="SUPFAM" id="SSF52768">
    <property type="entry name" value="Arginase/deacetylase"/>
    <property type="match status" value="1"/>
</dbReference>
<feature type="compositionally biased region" description="Low complexity" evidence="17">
    <location>
        <begin position="201"/>
        <end position="227"/>
    </location>
</feature>
<evidence type="ECO:0000256" key="7">
    <source>
        <dbReference type="ARBA" id="ARBA00022833"/>
    </source>
</evidence>
<dbReference type="InterPro" id="IPR000286">
    <property type="entry name" value="HDACs"/>
</dbReference>
<feature type="site" description="Contributes to catalysis" evidence="15">
    <location>
        <position position="856"/>
    </location>
</feature>
<feature type="region of interest" description="Disordered" evidence="17">
    <location>
        <begin position="321"/>
        <end position="354"/>
    </location>
</feature>
<evidence type="ECO:0000313" key="19">
    <source>
        <dbReference type="EMBL" id="KAF7208373.1"/>
    </source>
</evidence>
<feature type="binding site" evidence="14">
    <location>
        <position position="558"/>
    </location>
    <ligand>
        <name>Zn(2+)</name>
        <dbReference type="ChEBI" id="CHEBI:29105"/>
    </ligand>
</feature>
<evidence type="ECO:0000256" key="15">
    <source>
        <dbReference type="PIRSR" id="PIRSR037911-3"/>
    </source>
</evidence>
<feature type="region of interest" description="Disordered" evidence="17">
    <location>
        <begin position="121"/>
        <end position="163"/>
    </location>
</feature>
<evidence type="ECO:0000256" key="3">
    <source>
        <dbReference type="ARBA" id="ARBA00012111"/>
    </source>
</evidence>
<feature type="region of interest" description="Disordered" evidence="17">
    <location>
        <begin position="434"/>
        <end position="454"/>
    </location>
</feature>
<evidence type="ECO:0000256" key="1">
    <source>
        <dbReference type="ARBA" id="ARBA00004123"/>
    </source>
</evidence>
<feature type="region of interest" description="Disordered" evidence="17">
    <location>
        <begin position="180"/>
        <end position="227"/>
    </location>
</feature>
<feature type="binding site" evidence="14">
    <location>
        <position position="550"/>
    </location>
    <ligand>
        <name>Zn(2+)</name>
        <dbReference type="ChEBI" id="CHEBI:29105"/>
    </ligand>
</feature>
<dbReference type="GO" id="GO:0046872">
    <property type="term" value="F:metal ion binding"/>
    <property type="evidence" value="ECO:0007669"/>
    <property type="project" value="UniProtKB-KW"/>
</dbReference>
<dbReference type="EC" id="3.5.1.98" evidence="3 12"/>
<organism evidence="19 20">
    <name type="scientific">Nothobranchius furzeri</name>
    <name type="common">Turquoise killifish</name>
    <dbReference type="NCBI Taxonomy" id="105023"/>
    <lineage>
        <taxon>Eukaryota</taxon>
        <taxon>Metazoa</taxon>
        <taxon>Chordata</taxon>
        <taxon>Craniata</taxon>
        <taxon>Vertebrata</taxon>
        <taxon>Euteleostomi</taxon>
        <taxon>Actinopterygii</taxon>
        <taxon>Neopterygii</taxon>
        <taxon>Teleostei</taxon>
        <taxon>Neoteleostei</taxon>
        <taxon>Acanthomorphata</taxon>
        <taxon>Ovalentaria</taxon>
        <taxon>Atherinomorphae</taxon>
        <taxon>Cyprinodontiformes</taxon>
        <taxon>Nothobranchiidae</taxon>
        <taxon>Nothobranchius</taxon>
    </lineage>
</organism>
<comment type="function">
    <text evidence="12">Responsible for the deacetylation of lysine residues on the N-terminal part of the core histones (H2A, H2B, H3 and H4). Histone deacetylation gives a tag for epigenetic repression and plays an important role in transcriptional regulation, cell cycle progression and developmental events.</text>
</comment>
<evidence type="ECO:0000256" key="4">
    <source>
        <dbReference type="ARBA" id="ARBA00022491"/>
    </source>
</evidence>
<comment type="similarity">
    <text evidence="2 12">Belongs to the histone deacetylase family. HD type 2 subfamily.</text>
</comment>
<dbReference type="FunFam" id="3.40.800.20:FF:000002">
    <property type="entry name" value="Histone deacetylase"/>
    <property type="match status" value="1"/>
</dbReference>